<dbReference type="EMBL" id="BARS01026448">
    <property type="protein sequence ID" value="GAG00945.1"/>
    <property type="molecule type" value="Genomic_DNA"/>
</dbReference>
<dbReference type="Gene3D" id="3.30.1330.40">
    <property type="entry name" value="RutC-like"/>
    <property type="match status" value="1"/>
</dbReference>
<organism evidence="1">
    <name type="scientific">marine sediment metagenome</name>
    <dbReference type="NCBI Taxonomy" id="412755"/>
    <lineage>
        <taxon>unclassified sequences</taxon>
        <taxon>metagenomes</taxon>
        <taxon>ecological metagenomes</taxon>
    </lineage>
</organism>
<dbReference type="CDD" id="cd00448">
    <property type="entry name" value="YjgF_YER057c_UK114_family"/>
    <property type="match status" value="1"/>
</dbReference>
<dbReference type="InterPro" id="IPR035959">
    <property type="entry name" value="RutC-like_sf"/>
</dbReference>
<reference evidence="1" key="1">
    <citation type="journal article" date="2014" name="Front. Microbiol.">
        <title>High frequency of phylogenetically diverse reductive dehalogenase-homologous genes in deep subseafloor sedimentary metagenomes.</title>
        <authorList>
            <person name="Kawai M."/>
            <person name="Futagami T."/>
            <person name="Toyoda A."/>
            <person name="Takaki Y."/>
            <person name="Nishi S."/>
            <person name="Hori S."/>
            <person name="Arai W."/>
            <person name="Tsubouchi T."/>
            <person name="Morono Y."/>
            <person name="Uchiyama I."/>
            <person name="Ito T."/>
            <person name="Fujiyama A."/>
            <person name="Inagaki F."/>
            <person name="Takami H."/>
        </authorList>
    </citation>
    <scope>NUCLEOTIDE SEQUENCE</scope>
    <source>
        <strain evidence="1">Expedition CK06-06</strain>
    </source>
</reference>
<dbReference type="GO" id="GO:0005829">
    <property type="term" value="C:cytosol"/>
    <property type="evidence" value="ECO:0007669"/>
    <property type="project" value="TreeGrafter"/>
</dbReference>
<dbReference type="PANTHER" id="PTHR11803">
    <property type="entry name" value="2-IMINOBUTANOATE/2-IMINOPROPANOATE DEAMINASE RIDA"/>
    <property type="match status" value="1"/>
</dbReference>
<comment type="caution">
    <text evidence="1">The sequence shown here is derived from an EMBL/GenBank/DDBJ whole genome shotgun (WGS) entry which is preliminary data.</text>
</comment>
<gene>
    <name evidence="1" type="ORF">S01H1_41674</name>
</gene>
<accession>X0U5X5</accession>
<dbReference type="SUPFAM" id="SSF55298">
    <property type="entry name" value="YjgF-like"/>
    <property type="match status" value="1"/>
</dbReference>
<sequence>LESLKATLEASGATLDDVVKVTCFLGAQEHFRKMNEVYLSYFTGELPARSTCITGLAVPGMLLEMECVAYRPKGE</sequence>
<dbReference type="InterPro" id="IPR006175">
    <property type="entry name" value="YjgF/YER057c/UK114"/>
</dbReference>
<proteinExistence type="predicted"/>
<feature type="non-terminal residue" evidence="1">
    <location>
        <position position="1"/>
    </location>
</feature>
<protein>
    <recommendedName>
        <fullName evidence="2">RidA family protein</fullName>
    </recommendedName>
</protein>
<dbReference type="Pfam" id="PF01042">
    <property type="entry name" value="Ribonuc_L-PSP"/>
    <property type="match status" value="1"/>
</dbReference>
<dbReference type="GO" id="GO:0019239">
    <property type="term" value="F:deaminase activity"/>
    <property type="evidence" value="ECO:0007669"/>
    <property type="project" value="TreeGrafter"/>
</dbReference>
<name>X0U5X5_9ZZZZ</name>
<dbReference type="AlphaFoldDB" id="X0U5X5"/>
<evidence type="ECO:0008006" key="2">
    <source>
        <dbReference type="Google" id="ProtNLM"/>
    </source>
</evidence>
<evidence type="ECO:0000313" key="1">
    <source>
        <dbReference type="EMBL" id="GAG00945.1"/>
    </source>
</evidence>
<dbReference type="PANTHER" id="PTHR11803:SF39">
    <property type="entry name" value="2-IMINOBUTANOATE_2-IMINOPROPANOATE DEAMINASE"/>
    <property type="match status" value="1"/>
</dbReference>